<keyword evidence="3 6" id="KW-0812">Transmembrane</keyword>
<dbReference type="EMBL" id="JAZDQJ010000021">
    <property type="protein sequence ID" value="MEE1935082.1"/>
    <property type="molecule type" value="Genomic_DNA"/>
</dbReference>
<feature type="transmembrane region" description="Helical" evidence="6">
    <location>
        <begin position="86"/>
        <end position="106"/>
    </location>
</feature>
<keyword evidence="5 6" id="KW-0472">Membrane</keyword>
<evidence type="ECO:0000256" key="2">
    <source>
        <dbReference type="ARBA" id="ARBA00022475"/>
    </source>
</evidence>
<name>A0ABU7HU59_9PSED</name>
<feature type="transmembrane region" description="Helical" evidence="6">
    <location>
        <begin position="217"/>
        <end position="245"/>
    </location>
</feature>
<feature type="transmembrane region" description="Helical" evidence="6">
    <location>
        <begin position="277"/>
        <end position="296"/>
    </location>
</feature>
<evidence type="ECO:0000256" key="1">
    <source>
        <dbReference type="ARBA" id="ARBA00004651"/>
    </source>
</evidence>
<organism evidence="7 8">
    <name type="scientific">Pseudomonas ulcerans</name>
    <dbReference type="NCBI Taxonomy" id="3115852"/>
    <lineage>
        <taxon>Bacteria</taxon>
        <taxon>Pseudomonadati</taxon>
        <taxon>Pseudomonadota</taxon>
        <taxon>Gammaproteobacteria</taxon>
        <taxon>Pseudomonadales</taxon>
        <taxon>Pseudomonadaceae</taxon>
        <taxon>Pseudomonas</taxon>
    </lineage>
</organism>
<dbReference type="PANTHER" id="PTHR43124">
    <property type="entry name" value="PURINE EFFLUX PUMP PBUE"/>
    <property type="match status" value="1"/>
</dbReference>
<feature type="transmembrane region" description="Helical" evidence="6">
    <location>
        <begin position="251"/>
        <end position="270"/>
    </location>
</feature>
<gene>
    <name evidence="7" type="ORF">V0R50_17775</name>
</gene>
<dbReference type="InterPro" id="IPR050189">
    <property type="entry name" value="MFS_Efflux_Transporters"/>
</dbReference>
<evidence type="ECO:0000256" key="5">
    <source>
        <dbReference type="ARBA" id="ARBA00023136"/>
    </source>
</evidence>
<dbReference type="SUPFAM" id="SSF103473">
    <property type="entry name" value="MFS general substrate transporter"/>
    <property type="match status" value="1"/>
</dbReference>
<evidence type="ECO:0000256" key="3">
    <source>
        <dbReference type="ARBA" id="ARBA00022692"/>
    </source>
</evidence>
<dbReference type="PANTHER" id="PTHR43124:SF10">
    <property type="entry name" value="PURINE EFFLUX PUMP PBUE"/>
    <property type="match status" value="1"/>
</dbReference>
<accession>A0ABU7HU59</accession>
<evidence type="ECO:0000256" key="6">
    <source>
        <dbReference type="SAM" id="Phobius"/>
    </source>
</evidence>
<comment type="subcellular location">
    <subcellularLocation>
        <location evidence="1">Cell membrane</location>
        <topology evidence="1">Multi-pass membrane protein</topology>
    </subcellularLocation>
</comment>
<feature type="transmembrane region" description="Helical" evidence="6">
    <location>
        <begin position="362"/>
        <end position="381"/>
    </location>
</feature>
<evidence type="ECO:0000313" key="7">
    <source>
        <dbReference type="EMBL" id="MEE1935082.1"/>
    </source>
</evidence>
<dbReference type="RefSeq" id="WP_330075837.1">
    <property type="nucleotide sequence ID" value="NZ_JAZDQJ010000021.1"/>
</dbReference>
<dbReference type="Proteomes" id="UP001335100">
    <property type="component" value="Unassembled WGS sequence"/>
</dbReference>
<evidence type="ECO:0000256" key="4">
    <source>
        <dbReference type="ARBA" id="ARBA00022989"/>
    </source>
</evidence>
<dbReference type="InterPro" id="IPR011701">
    <property type="entry name" value="MFS"/>
</dbReference>
<feature type="transmembrane region" description="Helical" evidence="6">
    <location>
        <begin position="142"/>
        <end position="161"/>
    </location>
</feature>
<protein>
    <submittedName>
        <fullName evidence="7">MFS transporter</fullName>
    </submittedName>
</protein>
<sequence length="387" mass="39771">MNTQSGPLSSVQPQAASRLALLAAIVLFAAITPTILMTAPAVAAQLATQWQLTPSQIGDLFSTELGAMSLATLPAFWWLKRVDWRRAALVAGIAFIAANLLSIWAASYPMLLALRFCSALAGGSLMIVCLSSAASTANPSRVYGLWVMGQLVVGAIGLSVLPRLFEHYGLAACYLLLALLMAAFLPLARCFPQGAPVVEQAAGDAVQLAKGKVALGILGILAFYISLSAVWTFIGAISAAAGISAEASGEVLAIATVMGIVGAGCASLIGDRLPRGLLLLLGYGLMVGAVLLLLGQPPLARLALAALAFKFTWTFILPLILACLADLDRSGKLMNASNLVIGGGLAIGPAIAGRLIESSGGFQSLLIGAAITTFASLLLILGCRRSA</sequence>
<feature type="transmembrane region" description="Helical" evidence="6">
    <location>
        <begin position="112"/>
        <end position="130"/>
    </location>
</feature>
<evidence type="ECO:0000313" key="8">
    <source>
        <dbReference type="Proteomes" id="UP001335100"/>
    </source>
</evidence>
<keyword evidence="8" id="KW-1185">Reference proteome</keyword>
<dbReference type="InterPro" id="IPR036259">
    <property type="entry name" value="MFS_trans_sf"/>
</dbReference>
<keyword evidence="4 6" id="KW-1133">Transmembrane helix</keyword>
<feature type="transmembrane region" description="Helical" evidence="6">
    <location>
        <begin position="167"/>
        <end position="187"/>
    </location>
</feature>
<comment type="caution">
    <text evidence="7">The sequence shown here is derived from an EMBL/GenBank/DDBJ whole genome shotgun (WGS) entry which is preliminary data.</text>
</comment>
<proteinExistence type="predicted"/>
<feature type="transmembrane region" description="Helical" evidence="6">
    <location>
        <begin position="60"/>
        <end position="79"/>
    </location>
</feature>
<reference evidence="7 8" key="1">
    <citation type="submission" date="2024-01" db="EMBL/GenBank/DDBJ databases">
        <title>Unpublished Manusciprt.</title>
        <authorList>
            <person name="Duman M."/>
            <person name="Valdes E.G."/>
            <person name="Ajmi N."/>
            <person name="Altun S."/>
            <person name="Saticioglu I.B."/>
        </authorList>
    </citation>
    <scope>NUCLEOTIDE SEQUENCE [LARGE SCALE GENOMIC DNA]</scope>
    <source>
        <strain evidence="7 8">148P</strain>
    </source>
</reference>
<dbReference type="Gene3D" id="1.20.1250.20">
    <property type="entry name" value="MFS general substrate transporter like domains"/>
    <property type="match status" value="1"/>
</dbReference>
<keyword evidence="2" id="KW-1003">Cell membrane</keyword>
<feature type="transmembrane region" description="Helical" evidence="6">
    <location>
        <begin position="336"/>
        <end position="356"/>
    </location>
</feature>
<dbReference type="Pfam" id="PF07690">
    <property type="entry name" value="MFS_1"/>
    <property type="match status" value="1"/>
</dbReference>
<feature type="transmembrane region" description="Helical" evidence="6">
    <location>
        <begin position="302"/>
        <end position="324"/>
    </location>
</feature>